<dbReference type="PANTHER" id="PTHR47020:SF1">
    <property type="entry name" value="HILLARIN"/>
    <property type="match status" value="1"/>
</dbReference>
<dbReference type="Pfam" id="PF01841">
    <property type="entry name" value="Transglut_core"/>
    <property type="match status" value="1"/>
</dbReference>
<dbReference type="EMBL" id="JAODUO010001012">
    <property type="protein sequence ID" value="KAK2171914.1"/>
    <property type="molecule type" value="Genomic_DNA"/>
</dbReference>
<dbReference type="InterPro" id="IPR038765">
    <property type="entry name" value="Papain-like_cys_pep_sf"/>
</dbReference>
<dbReference type="InterPro" id="IPR053041">
    <property type="entry name" value="Transglut-like_Superfamily_Mod"/>
</dbReference>
<dbReference type="Pfam" id="PF23265">
    <property type="entry name" value="Ig-like_KY"/>
    <property type="match status" value="2"/>
</dbReference>
<keyword evidence="3" id="KW-1185">Reference proteome</keyword>
<evidence type="ECO:0000259" key="1">
    <source>
        <dbReference type="SMART" id="SM00460"/>
    </source>
</evidence>
<dbReference type="Gene3D" id="3.10.620.30">
    <property type="match status" value="1"/>
</dbReference>
<dbReference type="SUPFAM" id="SSF54001">
    <property type="entry name" value="Cysteine proteinases"/>
    <property type="match status" value="1"/>
</dbReference>
<dbReference type="SMART" id="SM00460">
    <property type="entry name" value="TGc"/>
    <property type="match status" value="1"/>
</dbReference>
<proteinExistence type="predicted"/>
<feature type="domain" description="Transglutaminase-like" evidence="1">
    <location>
        <begin position="117"/>
        <end position="185"/>
    </location>
</feature>
<name>A0AAD9KIM8_RIDPI</name>
<comment type="caution">
    <text evidence="2">The sequence shown here is derived from an EMBL/GenBank/DDBJ whole genome shotgun (WGS) entry which is preliminary data.</text>
</comment>
<accession>A0AAD9KIM8</accession>
<evidence type="ECO:0000313" key="3">
    <source>
        <dbReference type="Proteomes" id="UP001209878"/>
    </source>
</evidence>
<dbReference type="PANTHER" id="PTHR47020">
    <property type="entry name" value="HILLARIN"/>
    <property type="match status" value="1"/>
</dbReference>
<dbReference type="InterPro" id="IPR056564">
    <property type="entry name" value="Ig-like_KY"/>
</dbReference>
<sequence length="581" mass="66739">MKTNACAPKDMVYEQTQEILQLTDKKVSTKLPPPRPPTRNKARLYSGPDVFHRIDNHALQVARHEHDSFSELVRELTKACRSTLEKVRSIFRWITTKDLNAMMTQGEWTEASPYYFLQGIRQGAKSYHELFKRLCSYAGIPVRIIRGLSKSAGYRPGMQLDDVHFRNSWTAVHLDDEWHFVDCHWGARYVTCSGSGSDASSLCYSLDEFYFLTDPEDHVYMHLPDEPQWQLLAEPLTREQFVRLPVVKSQFFLYGLAFTANLASVLETATGRTEVRLRLLSQKPFAFSSRLECEGRIMEGCCVHYSDDDQVSFKLSLPSPGVFYFTVFVCDTVESNIYNNVCSFRIDCSRVKPSPFRSFPKLPDGYGPTRHGLKLGVFSENYYVVCDEDKLILNLKFRDAVSISHKLMYGDEPGASSVLDRLVFQRARDRSFVTFLLRLPERGIYVFSVYAARMTGDTSVLQCACRYLLQCNTSASGRIRPYPRTHQFWIRSRLHEPASGDLKLNKNVKFKLEVENADAVAVIVGQQWFYLRRSGDDDGKLWQGTAHTGNDARVTADVYVRYAKHERDFFPLLEYKLVSVD</sequence>
<protein>
    <recommendedName>
        <fullName evidence="1">Transglutaminase-like domain-containing protein</fullName>
    </recommendedName>
</protein>
<dbReference type="Proteomes" id="UP001209878">
    <property type="component" value="Unassembled WGS sequence"/>
</dbReference>
<evidence type="ECO:0000313" key="2">
    <source>
        <dbReference type="EMBL" id="KAK2171914.1"/>
    </source>
</evidence>
<gene>
    <name evidence="2" type="ORF">NP493_1011g00030</name>
</gene>
<dbReference type="AlphaFoldDB" id="A0AAD9KIM8"/>
<organism evidence="2 3">
    <name type="scientific">Ridgeia piscesae</name>
    <name type="common">Tubeworm</name>
    <dbReference type="NCBI Taxonomy" id="27915"/>
    <lineage>
        <taxon>Eukaryota</taxon>
        <taxon>Metazoa</taxon>
        <taxon>Spiralia</taxon>
        <taxon>Lophotrochozoa</taxon>
        <taxon>Annelida</taxon>
        <taxon>Polychaeta</taxon>
        <taxon>Sedentaria</taxon>
        <taxon>Canalipalpata</taxon>
        <taxon>Sabellida</taxon>
        <taxon>Siboglinidae</taxon>
        <taxon>Ridgeia</taxon>
    </lineage>
</organism>
<reference evidence="2" key="1">
    <citation type="journal article" date="2023" name="Mol. Biol. Evol.">
        <title>Third-Generation Sequencing Reveals the Adaptive Role of the Epigenome in Three Deep-Sea Polychaetes.</title>
        <authorList>
            <person name="Perez M."/>
            <person name="Aroh O."/>
            <person name="Sun Y."/>
            <person name="Lan Y."/>
            <person name="Juniper S.K."/>
            <person name="Young C.R."/>
            <person name="Angers B."/>
            <person name="Qian P.Y."/>
        </authorList>
    </citation>
    <scope>NUCLEOTIDE SEQUENCE</scope>
    <source>
        <strain evidence="2">R07B-5</strain>
    </source>
</reference>
<dbReference type="InterPro" id="IPR002931">
    <property type="entry name" value="Transglutaminase-like"/>
</dbReference>